<dbReference type="PANTHER" id="PTHR31005:SF8">
    <property type="entry name" value="DUF4139 DOMAIN-CONTAINING PROTEIN"/>
    <property type="match status" value="1"/>
</dbReference>
<keyword evidence="5" id="KW-1185">Reference proteome</keyword>
<protein>
    <submittedName>
        <fullName evidence="4">Mucoidy inhibitor MuiA family protein</fullName>
    </submittedName>
</protein>
<dbReference type="NCBIfam" id="TIGR02231">
    <property type="entry name" value="mucoidy inhibitor MuiA family protein"/>
    <property type="match status" value="1"/>
</dbReference>
<feature type="chain" id="PRO_5042114043" evidence="1">
    <location>
        <begin position="20"/>
        <end position="526"/>
    </location>
</feature>
<dbReference type="Proteomes" id="UP001204144">
    <property type="component" value="Unassembled WGS sequence"/>
</dbReference>
<dbReference type="Pfam" id="PF13598">
    <property type="entry name" value="DUF4139"/>
    <property type="match status" value="1"/>
</dbReference>
<organism evidence="4 5">
    <name type="scientific">Lacihabitans soyangensis</name>
    <dbReference type="NCBI Taxonomy" id="869394"/>
    <lineage>
        <taxon>Bacteria</taxon>
        <taxon>Pseudomonadati</taxon>
        <taxon>Bacteroidota</taxon>
        <taxon>Cytophagia</taxon>
        <taxon>Cytophagales</taxon>
        <taxon>Leadbetterellaceae</taxon>
        <taxon>Lacihabitans</taxon>
    </lineage>
</organism>
<evidence type="ECO:0000313" key="5">
    <source>
        <dbReference type="Proteomes" id="UP001204144"/>
    </source>
</evidence>
<accession>A0AAE3GYL5</accession>
<dbReference type="AlphaFoldDB" id="A0AAE3GYL5"/>
<evidence type="ECO:0000256" key="1">
    <source>
        <dbReference type="SAM" id="SignalP"/>
    </source>
</evidence>
<dbReference type="PANTHER" id="PTHR31005">
    <property type="entry name" value="DUF4139 DOMAIN-CONTAINING PROTEIN"/>
    <property type="match status" value="1"/>
</dbReference>
<feature type="signal peptide" evidence="1">
    <location>
        <begin position="1"/>
        <end position="19"/>
    </location>
</feature>
<comment type="caution">
    <text evidence="4">The sequence shown here is derived from an EMBL/GenBank/DDBJ whole genome shotgun (WGS) entry which is preliminary data.</text>
</comment>
<feature type="domain" description="DUF4140" evidence="3">
    <location>
        <begin position="32"/>
        <end position="124"/>
    </location>
</feature>
<feature type="domain" description="DUF4139" evidence="2">
    <location>
        <begin position="209"/>
        <end position="519"/>
    </location>
</feature>
<dbReference type="InterPro" id="IPR011935">
    <property type="entry name" value="CHP02231"/>
</dbReference>
<reference evidence="4 5" key="1">
    <citation type="submission" date="2018-11" db="EMBL/GenBank/DDBJ databases">
        <title>Novel bacteria species description.</title>
        <authorList>
            <person name="Han J.-H."/>
        </authorList>
    </citation>
    <scope>NUCLEOTIDE SEQUENCE [LARGE SCALE GENOMIC DNA]</scope>
    <source>
        <strain evidence="4 5">KCTC23259</strain>
    </source>
</reference>
<gene>
    <name evidence="4" type="ORF">EGI31_01640</name>
</gene>
<dbReference type="EMBL" id="RJUF01000002">
    <property type="protein sequence ID" value="MCP9761638.1"/>
    <property type="molecule type" value="Genomic_DNA"/>
</dbReference>
<sequence length="526" mass="58419">MKFIKTALLVISLFSVGFAQNIKKVDAKIDKVTVFLQQAQLEKSVNTSLSAGITKLLVDDIANSIDANSILVEGKGDFTLLAVKYSANHLNNKVLVLQDSVVKVQADIENLEMLFAVAQNEEKMIMANANVKSEKDGLLPEDLKEMIDFFRVKLTEVGARRLQIQRQMQPLKDKKIRLEKQLAEVRNNSLPLGQIELTVSASKATPANIKLSYVAYNAGWSPNYDLRVKDIKSPVAIAYKASVYQNTGIDWSNVKLSLSTSNPAISGQKMELNPQFLSFYVAPVVYQRNVKANKMDMEAGFATEAPAAMADMATASRTVAVVETGMTVNFDLGSTYTINSGGQPEMVEVQTYSAEAEYKSVIAPKLDLNAYLVAELKNWEQYKLLSGEANVYFENKFIGKTFINEQGVDNILKLSLGKDMRIVGKREEIENFKARKTIGSNVRESFGYKISVRNTKSETVKVVLEDQVPVSQDSDIEVDVEDIQGGTVEANTGKITWVFEVPASQSKEVLLKYTVKYPKDKRINNL</sequence>
<name>A0AAE3GYL5_9BACT</name>
<dbReference type="InterPro" id="IPR025554">
    <property type="entry name" value="DUF4140"/>
</dbReference>
<dbReference type="InterPro" id="IPR037291">
    <property type="entry name" value="DUF4139"/>
</dbReference>
<evidence type="ECO:0000259" key="3">
    <source>
        <dbReference type="Pfam" id="PF13600"/>
    </source>
</evidence>
<dbReference type="RefSeq" id="WP_255035379.1">
    <property type="nucleotide sequence ID" value="NZ_RJUF01000002.1"/>
</dbReference>
<proteinExistence type="predicted"/>
<evidence type="ECO:0000313" key="4">
    <source>
        <dbReference type="EMBL" id="MCP9761638.1"/>
    </source>
</evidence>
<keyword evidence="1" id="KW-0732">Signal</keyword>
<evidence type="ECO:0000259" key="2">
    <source>
        <dbReference type="Pfam" id="PF13598"/>
    </source>
</evidence>
<dbReference type="Pfam" id="PF13600">
    <property type="entry name" value="DUF4140"/>
    <property type="match status" value="1"/>
</dbReference>